<accession>A0A9J6HCH2</accession>
<dbReference type="PANTHER" id="PTHR37558">
    <property type="entry name" value="HTH CENPB-TYPE DOMAIN-CONTAINING PROTEIN"/>
    <property type="match status" value="1"/>
</dbReference>
<dbReference type="Proteomes" id="UP000821853">
    <property type="component" value="Unassembled WGS sequence"/>
</dbReference>
<dbReference type="AlphaFoldDB" id="A0A9J6HCH2"/>
<comment type="caution">
    <text evidence="1">The sequence shown here is derived from an EMBL/GenBank/DDBJ whole genome shotgun (WGS) entry which is preliminary data.</text>
</comment>
<organism evidence="1 2">
    <name type="scientific">Haemaphysalis longicornis</name>
    <name type="common">Bush tick</name>
    <dbReference type="NCBI Taxonomy" id="44386"/>
    <lineage>
        <taxon>Eukaryota</taxon>
        <taxon>Metazoa</taxon>
        <taxon>Ecdysozoa</taxon>
        <taxon>Arthropoda</taxon>
        <taxon>Chelicerata</taxon>
        <taxon>Arachnida</taxon>
        <taxon>Acari</taxon>
        <taxon>Parasitiformes</taxon>
        <taxon>Ixodida</taxon>
        <taxon>Ixodoidea</taxon>
        <taxon>Ixodidae</taxon>
        <taxon>Haemaphysalinae</taxon>
        <taxon>Haemaphysalis</taxon>
    </lineage>
</organism>
<proteinExistence type="predicted"/>
<keyword evidence="2" id="KW-1185">Reference proteome</keyword>
<gene>
    <name evidence="1" type="ORF">HPB48_026695</name>
</gene>
<evidence type="ECO:0000313" key="2">
    <source>
        <dbReference type="Proteomes" id="UP000821853"/>
    </source>
</evidence>
<name>A0A9J6HCH2_HAELO</name>
<dbReference type="OMA" id="QYKRDDR"/>
<dbReference type="OrthoDB" id="6508955at2759"/>
<dbReference type="EMBL" id="JABSTR010002915">
    <property type="protein sequence ID" value="KAH9384681.1"/>
    <property type="molecule type" value="Genomic_DNA"/>
</dbReference>
<evidence type="ECO:0000313" key="1">
    <source>
        <dbReference type="EMBL" id="KAH9384681.1"/>
    </source>
</evidence>
<dbReference type="PANTHER" id="PTHR37558:SF1">
    <property type="entry name" value="HTH CENPB-TYPE DOMAIN-CONTAINING PROTEIN"/>
    <property type="match status" value="1"/>
</dbReference>
<dbReference type="VEuPathDB" id="VectorBase:HLOH_051192"/>
<sequence length="95" mass="10840">MAACDRTRKPAKTNGPRLRFSFQDGLDLLREVRATNAVQDLSQWTTVKENVARATGKAFSLRAVRDHFDLLLAQYKRDDRANLQKGVSVLMEFLM</sequence>
<protein>
    <submittedName>
        <fullName evidence="1">Uncharacterized protein</fullName>
    </submittedName>
</protein>
<reference evidence="1 2" key="1">
    <citation type="journal article" date="2020" name="Cell">
        <title>Large-Scale Comparative Analyses of Tick Genomes Elucidate Their Genetic Diversity and Vector Capacities.</title>
        <authorList>
            <consortium name="Tick Genome and Microbiome Consortium (TIGMIC)"/>
            <person name="Jia N."/>
            <person name="Wang J."/>
            <person name="Shi W."/>
            <person name="Du L."/>
            <person name="Sun Y."/>
            <person name="Zhan W."/>
            <person name="Jiang J.F."/>
            <person name="Wang Q."/>
            <person name="Zhang B."/>
            <person name="Ji P."/>
            <person name="Bell-Sakyi L."/>
            <person name="Cui X.M."/>
            <person name="Yuan T.T."/>
            <person name="Jiang B.G."/>
            <person name="Yang W.F."/>
            <person name="Lam T.T."/>
            <person name="Chang Q.C."/>
            <person name="Ding S.J."/>
            <person name="Wang X.J."/>
            <person name="Zhu J.G."/>
            <person name="Ruan X.D."/>
            <person name="Zhao L."/>
            <person name="Wei J.T."/>
            <person name="Ye R.Z."/>
            <person name="Que T.C."/>
            <person name="Du C.H."/>
            <person name="Zhou Y.H."/>
            <person name="Cheng J.X."/>
            <person name="Dai P.F."/>
            <person name="Guo W.B."/>
            <person name="Han X.H."/>
            <person name="Huang E.J."/>
            <person name="Li L.F."/>
            <person name="Wei W."/>
            <person name="Gao Y.C."/>
            <person name="Liu J.Z."/>
            <person name="Shao H.Z."/>
            <person name="Wang X."/>
            <person name="Wang C.C."/>
            <person name="Yang T.C."/>
            <person name="Huo Q.B."/>
            <person name="Li W."/>
            <person name="Chen H.Y."/>
            <person name="Chen S.E."/>
            <person name="Zhou L.G."/>
            <person name="Ni X.B."/>
            <person name="Tian J.H."/>
            <person name="Sheng Y."/>
            <person name="Liu T."/>
            <person name="Pan Y.S."/>
            <person name="Xia L.Y."/>
            <person name="Li J."/>
            <person name="Zhao F."/>
            <person name="Cao W.C."/>
        </authorList>
    </citation>
    <scope>NUCLEOTIDE SEQUENCE [LARGE SCALE GENOMIC DNA]</scope>
    <source>
        <strain evidence="1">HaeL-2018</strain>
    </source>
</reference>